<dbReference type="AlphaFoldDB" id="A0A4Q1KPW6"/>
<evidence type="ECO:0000313" key="2">
    <source>
        <dbReference type="EMBL" id="RXR31530.1"/>
    </source>
</evidence>
<dbReference type="RefSeq" id="WP_129464696.1">
    <property type="nucleotide sequence ID" value="NZ_SBKQ01000009.1"/>
</dbReference>
<feature type="transmembrane region" description="Helical" evidence="1">
    <location>
        <begin position="46"/>
        <end position="66"/>
    </location>
</feature>
<feature type="transmembrane region" description="Helical" evidence="1">
    <location>
        <begin position="78"/>
        <end position="95"/>
    </location>
</feature>
<dbReference type="Pfam" id="PF14248">
    <property type="entry name" value="DUF4345"/>
    <property type="match status" value="1"/>
</dbReference>
<name>A0A4Q1KPW6_9FLAO</name>
<proteinExistence type="predicted"/>
<sequence length="128" mass="14488">MIRKNLHLIISVLVVFPAALFYGLFPDKTLPVLLDFEVHSTDLKSVFRAIMGLYIAFSLFWIVGIFNSNFWKASTLSNGIFMSGIAIGRIVSLFFDGKASDLFFFGFFGEAVLGLFAFYQYVKYNHST</sequence>
<dbReference type="Proteomes" id="UP000289734">
    <property type="component" value="Unassembled WGS sequence"/>
</dbReference>
<keyword evidence="1" id="KW-0472">Membrane</keyword>
<feature type="transmembrane region" description="Helical" evidence="1">
    <location>
        <begin position="6"/>
        <end position="25"/>
    </location>
</feature>
<keyword evidence="1" id="KW-0812">Transmembrane</keyword>
<protein>
    <submittedName>
        <fullName evidence="2">DUF4345 domain-containing protein</fullName>
    </submittedName>
</protein>
<evidence type="ECO:0000256" key="1">
    <source>
        <dbReference type="SAM" id="Phobius"/>
    </source>
</evidence>
<gene>
    <name evidence="2" type="ORF">EQG68_09730</name>
</gene>
<accession>A0A4Q1KPW6</accession>
<comment type="caution">
    <text evidence="2">The sequence shown here is derived from an EMBL/GenBank/DDBJ whole genome shotgun (WGS) entry which is preliminary data.</text>
</comment>
<feature type="transmembrane region" description="Helical" evidence="1">
    <location>
        <begin position="102"/>
        <end position="122"/>
    </location>
</feature>
<evidence type="ECO:0000313" key="3">
    <source>
        <dbReference type="Proteomes" id="UP000289734"/>
    </source>
</evidence>
<keyword evidence="1" id="KW-1133">Transmembrane helix</keyword>
<dbReference type="EMBL" id="SBKQ01000009">
    <property type="protein sequence ID" value="RXR31530.1"/>
    <property type="molecule type" value="Genomic_DNA"/>
</dbReference>
<organism evidence="2 3">
    <name type="scientific">Flavobacterium piscinae</name>
    <dbReference type="NCBI Taxonomy" id="2506424"/>
    <lineage>
        <taxon>Bacteria</taxon>
        <taxon>Pseudomonadati</taxon>
        <taxon>Bacteroidota</taxon>
        <taxon>Flavobacteriia</taxon>
        <taxon>Flavobacteriales</taxon>
        <taxon>Flavobacteriaceae</taxon>
        <taxon>Flavobacterium</taxon>
    </lineage>
</organism>
<dbReference type="InterPro" id="IPR025597">
    <property type="entry name" value="DUF4345"/>
</dbReference>
<keyword evidence="3" id="KW-1185">Reference proteome</keyword>
<dbReference type="OrthoDB" id="1188911at2"/>
<reference evidence="3" key="1">
    <citation type="submission" date="2019-01" db="EMBL/GenBank/DDBJ databases">
        <title>Cytophagaceae bacterium strain CAR-16.</title>
        <authorList>
            <person name="Chen W.-M."/>
        </authorList>
    </citation>
    <scope>NUCLEOTIDE SEQUENCE [LARGE SCALE GENOMIC DNA]</scope>
    <source>
        <strain evidence="3">ICH-30</strain>
    </source>
</reference>